<accession>A0AAP2E5R2</accession>
<dbReference type="RefSeq" id="WP_254087995.1">
    <property type="nucleotide sequence ID" value="NZ_JAHESE010000069.1"/>
</dbReference>
<dbReference type="Proteomes" id="UP001319080">
    <property type="component" value="Unassembled WGS sequence"/>
</dbReference>
<reference evidence="1 2" key="1">
    <citation type="submission" date="2021-05" db="EMBL/GenBank/DDBJ databases">
        <title>A Polyphasic approach of four new species of the genus Ohtaekwangia: Ohtaekwangia histidinii sp. nov., Ohtaekwangia cretensis sp. nov., Ohtaekwangia indiensis sp. nov., Ohtaekwangia reichenbachii sp. nov. from diverse environment.</title>
        <authorList>
            <person name="Octaviana S."/>
        </authorList>
    </citation>
    <scope>NUCLEOTIDE SEQUENCE [LARGE SCALE GENOMIC DNA]</scope>
    <source>
        <strain evidence="1 2">PWU5</strain>
    </source>
</reference>
<comment type="caution">
    <text evidence="1">The sequence shown here is derived from an EMBL/GenBank/DDBJ whole genome shotgun (WGS) entry which is preliminary data.</text>
</comment>
<evidence type="ECO:0000313" key="2">
    <source>
        <dbReference type="Proteomes" id="UP001319080"/>
    </source>
</evidence>
<sequence>MIFKDSDPKSQFFFTIFRADIKKTGYDYKIQFKPSSPLSIFGREQHVTSPNLNSALEDWVNIIREYNALKIFEDPILSQYEKGFQEFFNVVEENDETETYDLHQQLVLDGYLSTIYTIAESNDNKSPDASLLKEEIKYLKDHQTAFTKKKVRERLAKIFALARKNGPLLIKEFWDLGKKESMKQRETKDCNYSPIYS</sequence>
<name>A0AAP2E5R2_9BACT</name>
<proteinExistence type="predicted"/>
<evidence type="ECO:0000313" key="1">
    <source>
        <dbReference type="EMBL" id="MBT1712432.1"/>
    </source>
</evidence>
<keyword evidence="2" id="KW-1185">Reference proteome</keyword>
<organism evidence="1 2">
    <name type="scientific">Dawidia cretensis</name>
    <dbReference type="NCBI Taxonomy" id="2782350"/>
    <lineage>
        <taxon>Bacteria</taxon>
        <taxon>Pseudomonadati</taxon>
        <taxon>Bacteroidota</taxon>
        <taxon>Cytophagia</taxon>
        <taxon>Cytophagales</taxon>
        <taxon>Chryseotaleaceae</taxon>
        <taxon>Dawidia</taxon>
    </lineage>
</organism>
<gene>
    <name evidence="1" type="ORF">KK062_29590</name>
</gene>
<dbReference type="EMBL" id="JAHESE010000069">
    <property type="protein sequence ID" value="MBT1712432.1"/>
    <property type="molecule type" value="Genomic_DNA"/>
</dbReference>
<protein>
    <submittedName>
        <fullName evidence="1">Uncharacterized protein</fullName>
    </submittedName>
</protein>
<dbReference type="AlphaFoldDB" id="A0AAP2E5R2"/>